<dbReference type="CDD" id="cd00130">
    <property type="entry name" value="PAS"/>
    <property type="match status" value="2"/>
</dbReference>
<dbReference type="PROSITE" id="PS50112">
    <property type="entry name" value="PAS"/>
    <property type="match status" value="2"/>
</dbReference>
<dbReference type="PANTHER" id="PTHR43065:SF10">
    <property type="entry name" value="PEROXIDE STRESS-ACTIVATED HISTIDINE KINASE MAK3"/>
    <property type="match status" value="1"/>
</dbReference>
<evidence type="ECO:0000256" key="7">
    <source>
        <dbReference type="ARBA" id="ARBA00022741"/>
    </source>
</evidence>
<dbReference type="PROSITE" id="PS50113">
    <property type="entry name" value="PAC"/>
    <property type="match status" value="2"/>
</dbReference>
<reference evidence="17 18" key="1">
    <citation type="submission" date="2020-01" db="EMBL/GenBank/DDBJ databases">
        <title>Jiella pacifica sp. nov.</title>
        <authorList>
            <person name="Xue Z."/>
            <person name="Zhu S."/>
            <person name="Chen J."/>
            <person name="Yang J."/>
        </authorList>
    </citation>
    <scope>NUCLEOTIDE SEQUENCE [LARGE SCALE GENOMIC DNA]</scope>
    <source>
        <strain evidence="17 18">40Bstr34</strain>
    </source>
</reference>
<dbReference type="GO" id="GO:0000155">
    <property type="term" value="F:phosphorelay sensor kinase activity"/>
    <property type="evidence" value="ECO:0007669"/>
    <property type="project" value="InterPro"/>
</dbReference>
<dbReference type="SUPFAM" id="SSF55874">
    <property type="entry name" value="ATPase domain of HSP90 chaperone/DNA topoisomerase II/histidine kinase"/>
    <property type="match status" value="1"/>
</dbReference>
<dbReference type="FunFam" id="3.30.450.20:FF:000060">
    <property type="entry name" value="Sensor protein FixL"/>
    <property type="match status" value="1"/>
</dbReference>
<dbReference type="InterPro" id="IPR000700">
    <property type="entry name" value="PAS-assoc_C"/>
</dbReference>
<evidence type="ECO:0000256" key="13">
    <source>
        <dbReference type="ARBA" id="ARBA00070616"/>
    </source>
</evidence>
<feature type="domain" description="Histidine kinase" evidence="14">
    <location>
        <begin position="360"/>
        <end position="575"/>
    </location>
</feature>
<accession>A0A6N9TBP4</accession>
<dbReference type="InterPro" id="IPR001610">
    <property type="entry name" value="PAC"/>
</dbReference>
<keyword evidence="6" id="KW-0808">Transferase</keyword>
<dbReference type="Gene3D" id="6.10.250.2580">
    <property type="match status" value="1"/>
</dbReference>
<dbReference type="Gene3D" id="3.30.450.20">
    <property type="entry name" value="PAS domain"/>
    <property type="match status" value="3"/>
</dbReference>
<dbReference type="InterPro" id="IPR013767">
    <property type="entry name" value="PAS_fold"/>
</dbReference>
<dbReference type="PROSITE" id="PS50109">
    <property type="entry name" value="HIS_KIN"/>
    <property type="match status" value="1"/>
</dbReference>
<evidence type="ECO:0000256" key="4">
    <source>
        <dbReference type="ARBA" id="ARBA00022553"/>
    </source>
</evidence>
<dbReference type="EMBL" id="JAAAMG010000024">
    <property type="protein sequence ID" value="NDW07099.1"/>
    <property type="molecule type" value="Genomic_DNA"/>
</dbReference>
<evidence type="ECO:0000256" key="2">
    <source>
        <dbReference type="ARBA" id="ARBA00001971"/>
    </source>
</evidence>
<comment type="catalytic activity">
    <reaction evidence="1">
        <text>ATP + protein L-histidine = ADP + protein N-phospho-L-histidine.</text>
        <dbReference type="EC" id="2.7.13.3"/>
    </reaction>
</comment>
<dbReference type="SUPFAM" id="SSF47384">
    <property type="entry name" value="Homodimeric domain of signal transducing histidine kinase"/>
    <property type="match status" value="1"/>
</dbReference>
<keyword evidence="5" id="KW-0479">Metal-binding</keyword>
<dbReference type="GO" id="GO:0006355">
    <property type="term" value="P:regulation of DNA-templated transcription"/>
    <property type="evidence" value="ECO:0007669"/>
    <property type="project" value="InterPro"/>
</dbReference>
<dbReference type="CDD" id="cd00082">
    <property type="entry name" value="HisKA"/>
    <property type="match status" value="1"/>
</dbReference>
<dbReference type="InterPro" id="IPR036097">
    <property type="entry name" value="HisK_dim/P_sf"/>
</dbReference>
<evidence type="ECO:0000256" key="5">
    <source>
        <dbReference type="ARBA" id="ARBA00022617"/>
    </source>
</evidence>
<dbReference type="AlphaFoldDB" id="A0A6N9TBP4"/>
<evidence type="ECO:0000256" key="11">
    <source>
        <dbReference type="ARBA" id="ARBA00023012"/>
    </source>
</evidence>
<dbReference type="InterPro" id="IPR005467">
    <property type="entry name" value="His_kinase_dom"/>
</dbReference>
<comment type="cofactor">
    <cofactor evidence="2">
        <name>heme</name>
        <dbReference type="ChEBI" id="CHEBI:30413"/>
    </cofactor>
</comment>
<evidence type="ECO:0000313" key="17">
    <source>
        <dbReference type="EMBL" id="NDW07099.1"/>
    </source>
</evidence>
<evidence type="ECO:0000256" key="9">
    <source>
        <dbReference type="ARBA" id="ARBA00022840"/>
    </source>
</evidence>
<keyword evidence="4" id="KW-0597">Phosphoprotein</keyword>
<dbReference type="NCBIfam" id="TIGR00229">
    <property type="entry name" value="sensory_box"/>
    <property type="match status" value="2"/>
</dbReference>
<dbReference type="PANTHER" id="PTHR43065">
    <property type="entry name" value="SENSOR HISTIDINE KINASE"/>
    <property type="match status" value="1"/>
</dbReference>
<evidence type="ECO:0000313" key="18">
    <source>
        <dbReference type="Proteomes" id="UP000469011"/>
    </source>
</evidence>
<evidence type="ECO:0000259" key="15">
    <source>
        <dbReference type="PROSITE" id="PS50112"/>
    </source>
</evidence>
<dbReference type="SMART" id="SM00086">
    <property type="entry name" value="PAC"/>
    <property type="match status" value="2"/>
</dbReference>
<evidence type="ECO:0000259" key="16">
    <source>
        <dbReference type="PROSITE" id="PS50113"/>
    </source>
</evidence>
<dbReference type="EC" id="2.7.13.3" evidence="3"/>
<dbReference type="InterPro" id="IPR000014">
    <property type="entry name" value="PAS"/>
</dbReference>
<dbReference type="SMART" id="SM00091">
    <property type="entry name" value="PAS"/>
    <property type="match status" value="2"/>
</dbReference>
<evidence type="ECO:0000256" key="3">
    <source>
        <dbReference type="ARBA" id="ARBA00012438"/>
    </source>
</evidence>
<feature type="domain" description="PAC" evidence="16">
    <location>
        <begin position="160"/>
        <end position="212"/>
    </location>
</feature>
<dbReference type="SMART" id="SM00387">
    <property type="entry name" value="HATPase_c"/>
    <property type="match status" value="1"/>
</dbReference>
<keyword evidence="10" id="KW-0408">Iron</keyword>
<dbReference type="Pfam" id="PF02518">
    <property type="entry name" value="HATPase_c"/>
    <property type="match status" value="1"/>
</dbReference>
<dbReference type="InterPro" id="IPR003594">
    <property type="entry name" value="HATPase_dom"/>
</dbReference>
<proteinExistence type="predicted"/>
<dbReference type="GO" id="GO:0005524">
    <property type="term" value="F:ATP binding"/>
    <property type="evidence" value="ECO:0007669"/>
    <property type="project" value="UniProtKB-KW"/>
</dbReference>
<keyword evidence="11" id="KW-0902">Two-component regulatory system</keyword>
<dbReference type="SMART" id="SM00388">
    <property type="entry name" value="HisKA"/>
    <property type="match status" value="1"/>
</dbReference>
<organism evidence="17 18">
    <name type="scientific">Jiella pacifica</name>
    <dbReference type="NCBI Taxonomy" id="2696469"/>
    <lineage>
        <taxon>Bacteria</taxon>
        <taxon>Pseudomonadati</taxon>
        <taxon>Pseudomonadota</taxon>
        <taxon>Alphaproteobacteria</taxon>
        <taxon>Hyphomicrobiales</taxon>
        <taxon>Aurantimonadaceae</taxon>
        <taxon>Jiella</taxon>
    </lineage>
</organism>
<evidence type="ECO:0000256" key="1">
    <source>
        <dbReference type="ARBA" id="ARBA00000085"/>
    </source>
</evidence>
<protein>
    <recommendedName>
        <fullName evidence="13">Sensor protein FixL</fullName>
        <ecNumber evidence="3">2.7.13.3</ecNumber>
    </recommendedName>
</protein>
<keyword evidence="7" id="KW-0547">Nucleotide-binding</keyword>
<keyword evidence="18" id="KW-1185">Reference proteome</keyword>
<feature type="domain" description="PAC" evidence="16">
    <location>
        <begin position="281"/>
        <end position="340"/>
    </location>
</feature>
<dbReference type="Pfam" id="PF00989">
    <property type="entry name" value="PAS"/>
    <property type="match status" value="2"/>
</dbReference>
<dbReference type="PRINTS" id="PR00344">
    <property type="entry name" value="BCTRLSENSOR"/>
</dbReference>
<evidence type="ECO:0000256" key="6">
    <source>
        <dbReference type="ARBA" id="ARBA00022679"/>
    </source>
</evidence>
<dbReference type="InterPro" id="IPR035965">
    <property type="entry name" value="PAS-like_dom_sf"/>
</dbReference>
<dbReference type="InterPro" id="IPR036890">
    <property type="entry name" value="HATPase_C_sf"/>
</dbReference>
<dbReference type="Proteomes" id="UP000469011">
    <property type="component" value="Unassembled WGS sequence"/>
</dbReference>
<evidence type="ECO:0000256" key="10">
    <source>
        <dbReference type="ARBA" id="ARBA00023004"/>
    </source>
</evidence>
<dbReference type="InterPro" id="IPR003661">
    <property type="entry name" value="HisK_dim/P_dom"/>
</dbReference>
<keyword evidence="5" id="KW-0349">Heme</keyword>
<evidence type="ECO:0000256" key="8">
    <source>
        <dbReference type="ARBA" id="ARBA00022777"/>
    </source>
</evidence>
<gene>
    <name evidence="17" type="ORF">GTK09_22030</name>
</gene>
<evidence type="ECO:0000256" key="12">
    <source>
        <dbReference type="ARBA" id="ARBA00059827"/>
    </source>
</evidence>
<comment type="caution">
    <text evidence="17">The sequence shown here is derived from an EMBL/GenBank/DDBJ whole genome shotgun (WGS) entry which is preliminary data.</text>
</comment>
<dbReference type="Pfam" id="PF00512">
    <property type="entry name" value="HisKA"/>
    <property type="match status" value="1"/>
</dbReference>
<keyword evidence="9" id="KW-0067">ATP-binding</keyword>
<name>A0A6N9TBP4_9HYPH</name>
<keyword evidence="8" id="KW-0418">Kinase</keyword>
<dbReference type="Gene3D" id="1.10.287.130">
    <property type="match status" value="1"/>
</dbReference>
<dbReference type="Gene3D" id="3.30.565.10">
    <property type="entry name" value="Histidine kinase-like ATPase, C-terminal domain"/>
    <property type="match status" value="1"/>
</dbReference>
<sequence>MVLSQVGAGHLATAGAIVSLADFLTLLHPHDRSAMEGALRRALDGDRPIDLTIRAAVDERGERPVRFSGRCVCDRDGALAARGIVLGAGHVAVHVASADIAIVGLSPEGLVTDWSRGAEKIYGYSADEAIGQPLAMLMPAERQESVDFLMECIERGERVEHHETQRLRRDGTLVDVSLTLAPIRDQSGRLLGASKIVRDITPAKHTLTELSEREARLQSVLDTVPDAMVVIDVEGVMQSFSATAERLFGYTADEVIGQNVSLLMPSPYREQHDHYLSRYLKTGERRIIGIGRVVVGARKDGSTFPMELSVGEMHSARHRFFTGFIRDLTERQETQRRLQELQAELTHMSRFTALGEMASTLAHELNQPLTAAASYLNGARRLIDGGKPEQLPIVRDAIDRAAAQALRAGEIIRRLREFVARGESERQVENLAQLIEEANALALLGAKETGVRVRFALDPAADTVMADKVQVQQVLLNLMRNAIEAMQEGERRDLTVSSRLMDGDMVEIAVADTGPGIAPEIAAQLFQPFVTSKERGMGVGLSISRTIVEAHGGRLWTESNPGGGTVFRLTLPHFRSEDLDDGE</sequence>
<comment type="function">
    <text evidence="12">Putative oxygen sensor; modulates the activity of FixJ, a transcriptional activator of nitrogen fixation fixK gene. FixL probably acts as a kinase that phosphorylates FixJ.</text>
</comment>
<dbReference type="InterPro" id="IPR004358">
    <property type="entry name" value="Sig_transdc_His_kin-like_C"/>
</dbReference>
<feature type="domain" description="PAS" evidence="15">
    <location>
        <begin position="213"/>
        <end position="283"/>
    </location>
</feature>
<evidence type="ECO:0000259" key="14">
    <source>
        <dbReference type="PROSITE" id="PS50109"/>
    </source>
</evidence>
<dbReference type="SUPFAM" id="SSF55785">
    <property type="entry name" value="PYP-like sensor domain (PAS domain)"/>
    <property type="match status" value="2"/>
</dbReference>
<feature type="domain" description="PAS" evidence="15">
    <location>
        <begin position="95"/>
        <end position="156"/>
    </location>
</feature>